<evidence type="ECO:0000313" key="3">
    <source>
        <dbReference type="Proteomes" id="UP001597304"/>
    </source>
</evidence>
<dbReference type="InterPro" id="IPR036866">
    <property type="entry name" value="RibonucZ/Hydroxyglut_hydro"/>
</dbReference>
<keyword evidence="3" id="KW-1185">Reference proteome</keyword>
<evidence type="ECO:0000313" key="2">
    <source>
        <dbReference type="EMBL" id="MFD1709325.1"/>
    </source>
</evidence>
<dbReference type="InterPro" id="IPR050662">
    <property type="entry name" value="Sec-metab_biosynth-thioest"/>
</dbReference>
<dbReference type="EMBL" id="JBHUEJ010000004">
    <property type="protein sequence ID" value="MFD1709325.1"/>
    <property type="molecule type" value="Genomic_DNA"/>
</dbReference>
<dbReference type="EC" id="3.-.-.-" evidence="2"/>
<dbReference type="Gene3D" id="3.60.15.10">
    <property type="entry name" value="Ribonuclease Z/Hydroxyacylglutathione hydrolase-like"/>
    <property type="match status" value="1"/>
</dbReference>
<name>A0ABW4KMU4_9BURK</name>
<organism evidence="2 3">
    <name type="scientific">Ottowia flava</name>
    <dbReference type="NCBI Taxonomy" id="2675430"/>
    <lineage>
        <taxon>Bacteria</taxon>
        <taxon>Pseudomonadati</taxon>
        <taxon>Pseudomonadota</taxon>
        <taxon>Betaproteobacteria</taxon>
        <taxon>Burkholderiales</taxon>
        <taxon>Comamonadaceae</taxon>
        <taxon>Ottowia</taxon>
    </lineage>
</organism>
<reference evidence="3" key="1">
    <citation type="journal article" date="2019" name="Int. J. Syst. Evol. Microbiol.">
        <title>The Global Catalogue of Microorganisms (GCM) 10K type strain sequencing project: providing services to taxonomists for standard genome sequencing and annotation.</title>
        <authorList>
            <consortium name="The Broad Institute Genomics Platform"/>
            <consortium name="The Broad Institute Genome Sequencing Center for Infectious Disease"/>
            <person name="Wu L."/>
            <person name="Ma J."/>
        </authorList>
    </citation>
    <scope>NUCLEOTIDE SEQUENCE [LARGE SCALE GENOMIC DNA]</scope>
    <source>
        <strain evidence="3">LMG 29247</strain>
    </source>
</reference>
<gene>
    <name evidence="2" type="ORF">ACFSF0_01785</name>
</gene>
<accession>A0ABW4KMU4</accession>
<dbReference type="GO" id="GO:0016787">
    <property type="term" value="F:hydrolase activity"/>
    <property type="evidence" value="ECO:0007669"/>
    <property type="project" value="UniProtKB-KW"/>
</dbReference>
<evidence type="ECO:0000259" key="1">
    <source>
        <dbReference type="SMART" id="SM00849"/>
    </source>
</evidence>
<dbReference type="Pfam" id="PF00753">
    <property type="entry name" value="Lactamase_B"/>
    <property type="match status" value="1"/>
</dbReference>
<dbReference type="Proteomes" id="UP001597304">
    <property type="component" value="Unassembled WGS sequence"/>
</dbReference>
<comment type="caution">
    <text evidence="2">The sequence shown here is derived from an EMBL/GenBank/DDBJ whole genome shotgun (WGS) entry which is preliminary data.</text>
</comment>
<dbReference type="InterPro" id="IPR001279">
    <property type="entry name" value="Metallo-B-lactamas"/>
</dbReference>
<dbReference type="PANTHER" id="PTHR23131:SF0">
    <property type="entry name" value="ENDORIBONUCLEASE LACTB2"/>
    <property type="match status" value="1"/>
</dbReference>
<sequence>MLHMSPLRLPGDLVVCERNWLSSNNLLCLGDAPAIIDTGHVKHAADTVDLVRQHLGAQPLATIAHTHLHSDHCGGTGALQAAYPQAQTWVPEPSLPHVLAWDEDQLTFGDTVQRCDRFAAQHALVPGQSVRLGNYDWQVHAAPGHDALAVLLFEPTHGVLVSGDAMWEHGVGIIFPYIEGSGGFEPFLDTLDVIERLAPRIVVPGHGAAFGRAGGAFDAAMARARTRIEHFIAHPHQHAAYAAKVLVKYQLLDVEQMPLADFHTWLDSAPTLHLLHQQHSPELGWAEWLDALLTPLFDKGVLRRTDTHVLDGV</sequence>
<keyword evidence="2" id="KW-0378">Hydrolase</keyword>
<protein>
    <submittedName>
        <fullName evidence="2">MBL fold metallo-hydrolase</fullName>
        <ecNumber evidence="2">3.-.-.-</ecNumber>
    </submittedName>
</protein>
<proteinExistence type="predicted"/>
<dbReference type="PANTHER" id="PTHR23131">
    <property type="entry name" value="ENDORIBONUCLEASE LACTB2"/>
    <property type="match status" value="1"/>
</dbReference>
<dbReference type="CDD" id="cd06262">
    <property type="entry name" value="metallo-hydrolase-like_MBL-fold"/>
    <property type="match status" value="1"/>
</dbReference>
<dbReference type="SMART" id="SM00849">
    <property type="entry name" value="Lactamase_B"/>
    <property type="match status" value="1"/>
</dbReference>
<feature type="domain" description="Metallo-beta-lactamase" evidence="1">
    <location>
        <begin position="21"/>
        <end position="206"/>
    </location>
</feature>
<dbReference type="RefSeq" id="WP_147912843.1">
    <property type="nucleotide sequence ID" value="NZ_JBHUEJ010000004.1"/>
</dbReference>
<dbReference type="SUPFAM" id="SSF56281">
    <property type="entry name" value="Metallo-hydrolase/oxidoreductase"/>
    <property type="match status" value="1"/>
</dbReference>